<dbReference type="Proteomes" id="UP001597094">
    <property type="component" value="Unassembled WGS sequence"/>
</dbReference>
<dbReference type="RefSeq" id="WP_377527127.1">
    <property type="nucleotide sequence ID" value="NZ_JBHTLD010000085.1"/>
</dbReference>
<reference evidence="2" key="1">
    <citation type="journal article" date="2019" name="Int. J. Syst. Evol. Microbiol.">
        <title>The Global Catalogue of Microorganisms (GCM) 10K type strain sequencing project: providing services to taxonomists for standard genome sequencing and annotation.</title>
        <authorList>
            <consortium name="The Broad Institute Genomics Platform"/>
            <consortium name="The Broad Institute Genome Sequencing Center for Infectious Disease"/>
            <person name="Wu L."/>
            <person name="Ma J."/>
        </authorList>
    </citation>
    <scope>NUCLEOTIDE SEQUENCE [LARGE SCALE GENOMIC DNA]</scope>
    <source>
        <strain evidence="2">JCM 31319</strain>
    </source>
</reference>
<protein>
    <recommendedName>
        <fullName evidence="3">DUF4145 domain-containing protein</fullName>
    </recommendedName>
</protein>
<sequence length="124" mass="14325">LEKVAIQINQTYEQTCYDACAVMVRRLVEILIIETFEAHQKSAIIKDSNGDYFMLNDLISRFQSESWPQNPSRNLKKTLLELKGIGDKSAHSRFYNAQRSDIDDVKVQLRGATEELLYLSKIKK</sequence>
<name>A0ABW3SRE3_9BACT</name>
<evidence type="ECO:0000313" key="2">
    <source>
        <dbReference type="Proteomes" id="UP001597094"/>
    </source>
</evidence>
<proteinExistence type="predicted"/>
<evidence type="ECO:0000313" key="1">
    <source>
        <dbReference type="EMBL" id="MFD1186676.1"/>
    </source>
</evidence>
<organism evidence="1 2">
    <name type="scientific">Pontibacter rugosus</name>
    <dbReference type="NCBI Taxonomy" id="1745966"/>
    <lineage>
        <taxon>Bacteria</taxon>
        <taxon>Pseudomonadati</taxon>
        <taxon>Bacteroidota</taxon>
        <taxon>Cytophagia</taxon>
        <taxon>Cytophagales</taxon>
        <taxon>Hymenobacteraceae</taxon>
        <taxon>Pontibacter</taxon>
    </lineage>
</organism>
<comment type="caution">
    <text evidence="1">The sequence shown here is derived from an EMBL/GenBank/DDBJ whole genome shotgun (WGS) entry which is preliminary data.</text>
</comment>
<keyword evidence="2" id="KW-1185">Reference proteome</keyword>
<accession>A0ABW3SRE3</accession>
<dbReference type="EMBL" id="JBHTLD010000085">
    <property type="protein sequence ID" value="MFD1186676.1"/>
    <property type="molecule type" value="Genomic_DNA"/>
</dbReference>
<evidence type="ECO:0008006" key="3">
    <source>
        <dbReference type="Google" id="ProtNLM"/>
    </source>
</evidence>
<feature type="non-terminal residue" evidence="1">
    <location>
        <position position="1"/>
    </location>
</feature>
<gene>
    <name evidence="1" type="ORF">ACFQ2O_10710</name>
</gene>